<dbReference type="Proteomes" id="UP000438429">
    <property type="component" value="Unassembled WGS sequence"/>
</dbReference>
<gene>
    <name evidence="2" type="ORF">F2P81_002505</name>
</gene>
<dbReference type="AlphaFoldDB" id="A0A6A4TEK2"/>
<evidence type="ECO:0000256" key="1">
    <source>
        <dbReference type="SAM" id="MobiDB-lite"/>
    </source>
</evidence>
<reference evidence="2 3" key="1">
    <citation type="submission" date="2019-06" db="EMBL/GenBank/DDBJ databases">
        <title>Draft genomes of female and male turbot (Scophthalmus maximus).</title>
        <authorList>
            <person name="Xu H."/>
            <person name="Xu X.-W."/>
            <person name="Shao C."/>
            <person name="Chen S."/>
        </authorList>
    </citation>
    <scope>NUCLEOTIDE SEQUENCE [LARGE SCALE GENOMIC DNA]</scope>
    <source>
        <strain evidence="2">Ysfricsl-2016a</strain>
        <tissue evidence="2">Blood</tissue>
    </source>
</reference>
<organism evidence="2 3">
    <name type="scientific">Scophthalmus maximus</name>
    <name type="common">Turbot</name>
    <name type="synonym">Psetta maxima</name>
    <dbReference type="NCBI Taxonomy" id="52904"/>
    <lineage>
        <taxon>Eukaryota</taxon>
        <taxon>Metazoa</taxon>
        <taxon>Chordata</taxon>
        <taxon>Craniata</taxon>
        <taxon>Vertebrata</taxon>
        <taxon>Euteleostomi</taxon>
        <taxon>Actinopterygii</taxon>
        <taxon>Neopterygii</taxon>
        <taxon>Teleostei</taxon>
        <taxon>Neoteleostei</taxon>
        <taxon>Acanthomorphata</taxon>
        <taxon>Carangaria</taxon>
        <taxon>Pleuronectiformes</taxon>
        <taxon>Pleuronectoidei</taxon>
        <taxon>Scophthalmidae</taxon>
        <taxon>Scophthalmus</taxon>
    </lineage>
</organism>
<sequence>MPRIHPTIATKNPRGRITPESARAVAQDDSAADHTVTDLGTETTTQMISTAVDGLTALAGHKLQSCICGWNRITSEKGLKIHQSIKKCLKELTKGPRIDHYFLRGRANQPDEAQWQDTHHSPQGISTPDEAQPSTAPPTDMSPDPSQPQPAVERKMDGRKLQILWPKSCQKRGWGTIDTDLFHLLEGLKGGVERKLEKMGDVIYNYGTE</sequence>
<proteinExistence type="predicted"/>
<comment type="caution">
    <text evidence="2">The sequence shown here is derived from an EMBL/GenBank/DDBJ whole genome shotgun (WGS) entry which is preliminary data.</text>
</comment>
<dbReference type="EMBL" id="VEVO01000002">
    <property type="protein sequence ID" value="KAF0045976.1"/>
    <property type="molecule type" value="Genomic_DNA"/>
</dbReference>
<feature type="region of interest" description="Disordered" evidence="1">
    <location>
        <begin position="110"/>
        <end position="159"/>
    </location>
</feature>
<name>A0A6A4TEK2_SCOMX</name>
<accession>A0A6A4TEK2</accession>
<evidence type="ECO:0000313" key="3">
    <source>
        <dbReference type="Proteomes" id="UP000438429"/>
    </source>
</evidence>
<protein>
    <submittedName>
        <fullName evidence="2">Uncharacterized protein</fullName>
    </submittedName>
</protein>
<evidence type="ECO:0000313" key="2">
    <source>
        <dbReference type="EMBL" id="KAF0045976.1"/>
    </source>
</evidence>